<keyword evidence="4" id="KW-1185">Reference proteome</keyword>
<evidence type="ECO:0000313" key="3">
    <source>
        <dbReference type="EMBL" id="KAF5355721.1"/>
    </source>
</evidence>
<evidence type="ECO:0000313" key="4">
    <source>
        <dbReference type="Proteomes" id="UP000559027"/>
    </source>
</evidence>
<accession>A0A8H5G092</accession>
<dbReference type="Gene3D" id="3.40.720.10">
    <property type="entry name" value="Alkaline Phosphatase, subunit A"/>
    <property type="match status" value="1"/>
</dbReference>
<dbReference type="Proteomes" id="UP000559027">
    <property type="component" value="Unassembled WGS sequence"/>
</dbReference>
<dbReference type="InterPro" id="IPR024096">
    <property type="entry name" value="NO_sig/Golgi_transp_ligand-bd"/>
</dbReference>
<proteinExistence type="inferred from homology"/>
<evidence type="ECO:0000256" key="1">
    <source>
        <dbReference type="ARBA" id="ARBA00006218"/>
    </source>
</evidence>
<dbReference type="Gene3D" id="3.30.1360.180">
    <property type="match status" value="1"/>
</dbReference>
<dbReference type="CDD" id="cd14944">
    <property type="entry name" value="TRAPPC6A_Trs33"/>
    <property type="match status" value="1"/>
</dbReference>
<dbReference type="PANTHER" id="PTHR10151">
    <property type="entry name" value="ECTONUCLEOTIDE PYROPHOSPHATASE/PHOSPHODIESTERASE"/>
    <property type="match status" value="1"/>
</dbReference>
<feature type="region of interest" description="Disordered" evidence="2">
    <location>
        <begin position="1"/>
        <end position="22"/>
    </location>
</feature>
<dbReference type="Pfam" id="PF01663">
    <property type="entry name" value="Phosphodiest"/>
    <property type="match status" value="1"/>
</dbReference>
<dbReference type="GO" id="GO:0047429">
    <property type="term" value="F:nucleoside triphosphate diphosphatase activity"/>
    <property type="evidence" value="ECO:0007669"/>
    <property type="project" value="TreeGrafter"/>
</dbReference>
<dbReference type="OrthoDB" id="941624at2759"/>
<organism evidence="3 4">
    <name type="scientific">Leucocoprinus leucothites</name>
    <dbReference type="NCBI Taxonomy" id="201217"/>
    <lineage>
        <taxon>Eukaryota</taxon>
        <taxon>Fungi</taxon>
        <taxon>Dikarya</taxon>
        <taxon>Basidiomycota</taxon>
        <taxon>Agaricomycotina</taxon>
        <taxon>Agaricomycetes</taxon>
        <taxon>Agaricomycetidae</taxon>
        <taxon>Agaricales</taxon>
        <taxon>Agaricineae</taxon>
        <taxon>Agaricaceae</taxon>
        <taxon>Leucocoprinus</taxon>
    </lineage>
</organism>
<dbReference type="SUPFAM" id="SSF53649">
    <property type="entry name" value="Alkaline phosphatase-like"/>
    <property type="match status" value="1"/>
</dbReference>
<dbReference type="PANTHER" id="PTHR10151:SF120">
    <property type="entry name" value="BIS(5'-ADENOSYL)-TRIPHOSPHATASE"/>
    <property type="match status" value="1"/>
</dbReference>
<dbReference type="Gene3D" id="3.30.1380.20">
    <property type="entry name" value="Trafficking protein particle complex subunit 3"/>
    <property type="match status" value="1"/>
</dbReference>
<dbReference type="InterPro" id="IPR007194">
    <property type="entry name" value="TRAPP_component"/>
</dbReference>
<dbReference type="CDD" id="cd16018">
    <property type="entry name" value="Enpp"/>
    <property type="match status" value="1"/>
</dbReference>
<comment type="caution">
    <text evidence="3">The sequence shown here is derived from an EMBL/GenBank/DDBJ whole genome shotgun (WGS) entry which is preliminary data.</text>
</comment>
<dbReference type="AlphaFoldDB" id="A0A8H5G092"/>
<evidence type="ECO:0000256" key="2">
    <source>
        <dbReference type="SAM" id="MobiDB-lite"/>
    </source>
</evidence>
<dbReference type="InterPro" id="IPR017850">
    <property type="entry name" value="Alkaline_phosphatase_core_sf"/>
</dbReference>
<feature type="compositionally biased region" description="Polar residues" evidence="2">
    <location>
        <begin position="1"/>
        <end position="18"/>
    </location>
</feature>
<dbReference type="GO" id="GO:0048193">
    <property type="term" value="P:Golgi vesicle transport"/>
    <property type="evidence" value="ECO:0007669"/>
    <property type="project" value="InterPro"/>
</dbReference>
<dbReference type="InterPro" id="IPR002591">
    <property type="entry name" value="Phosphodiest/P_Trfase"/>
</dbReference>
<dbReference type="GO" id="GO:0017111">
    <property type="term" value="F:ribonucleoside triphosphate phosphatase activity"/>
    <property type="evidence" value="ECO:0007669"/>
    <property type="project" value="TreeGrafter"/>
</dbReference>
<dbReference type="GO" id="GO:0009141">
    <property type="term" value="P:nucleoside triphosphate metabolic process"/>
    <property type="evidence" value="ECO:0007669"/>
    <property type="project" value="TreeGrafter"/>
</dbReference>
<dbReference type="SUPFAM" id="SSF111126">
    <property type="entry name" value="Ligand-binding domain in the NO signalling and Golgi transport"/>
    <property type="match status" value="1"/>
</dbReference>
<gene>
    <name evidence="3" type="ORF">D9756_004399</name>
</gene>
<dbReference type="InterPro" id="IPR037992">
    <property type="entry name" value="TRAPPC6/Trs33"/>
</dbReference>
<protein>
    <submittedName>
        <fullName evidence="3">Uncharacterized protein</fullName>
    </submittedName>
</protein>
<reference evidence="3 4" key="1">
    <citation type="journal article" date="2020" name="ISME J.">
        <title>Uncovering the hidden diversity of litter-decomposition mechanisms in mushroom-forming fungi.</title>
        <authorList>
            <person name="Floudas D."/>
            <person name="Bentzer J."/>
            <person name="Ahren D."/>
            <person name="Johansson T."/>
            <person name="Persson P."/>
            <person name="Tunlid A."/>
        </authorList>
    </citation>
    <scope>NUCLEOTIDE SEQUENCE [LARGE SCALE GENOMIC DNA]</scope>
    <source>
        <strain evidence="3 4">CBS 146.42</strain>
    </source>
</reference>
<sequence length="660" mass="74187">MATARQSIQATPMNSLSALSDPPQKHIDAAAMDYFLIEMVNTLKTSSAVATTRTKKLEQEMIEAGLVPPPAAVPPPLPLKKESARDSVTSLASRSGSATGKAAVDEDEEAVRVRLESIGMHVGANITEKLCRDRGMFADTLDVIKFVCKDIWAVFWDKQVDNLRTNHRGIYVLQDNQFKPITRLSSWEGRAEATRRAKIYVAMSGGLLGLLLISGQVTRTPCLIPPPLSQPGFGSPSARSNGTDLFGPTVLMISVDGLRGDYLDRGLTPHLLEIGKKGLRAKSMKPIFPSLTFPNHWTLMTGLYAESHGIIANNFWDPVSKKKFRSADKDAYFSPHWWLGEPVWETAMKAGLRTANLMWPGPNRTSSGVSPTYPVPWSAPDEFPLERKLNQLMQWIDLPFDERPQLILAYVDSLDRDGHIYGPFSEEVNSTLKDIDSFAKNLTTMLEERHLTDIVDIIFVSDHGMVDTTNFQYVHISEYIKDGIHDIEHLDSWPSRGIRFREGTNESDYLSLLTEAAMRNPDKFDVFTHDTMPARWHFSNNERIAPIYMVPKLGYLVVNTTDEHETPGDHGWDNDEPSMHAIFIAHGPFSTGTKALHQSRRKQSPLYDWANNGWHSTLDDTYVMDTFSNVEIYGLIMKLLDIEEFSASNNGTVCFWCKYF</sequence>
<dbReference type="EMBL" id="JAACJO010000007">
    <property type="protein sequence ID" value="KAF5355721.1"/>
    <property type="molecule type" value="Genomic_DNA"/>
</dbReference>
<name>A0A8H5G092_9AGAR</name>
<dbReference type="Pfam" id="PF04051">
    <property type="entry name" value="TRAPP"/>
    <property type="match status" value="1"/>
</dbReference>
<comment type="similarity">
    <text evidence="1">Belongs to the TRAPP small subunits family. BET3 subfamily.</text>
</comment>